<protein>
    <submittedName>
        <fullName evidence="6">AflT/aflT/transmembrane protein</fullName>
    </submittedName>
</protein>
<evidence type="ECO:0000313" key="6">
    <source>
        <dbReference type="EMBL" id="CCF46645.1"/>
    </source>
</evidence>
<evidence type="ECO:0000256" key="1">
    <source>
        <dbReference type="ARBA" id="ARBA00004141"/>
    </source>
</evidence>
<dbReference type="PANTHER" id="PTHR23501:SF199">
    <property type="entry name" value="MFS EFFLUX TRANSPORTER INPD-RELATED"/>
    <property type="match status" value="1"/>
</dbReference>
<name>H1W2D2_COLHI</name>
<sequence length="205" mass="22520">MPLHQRPQLTAAFDTAAGISQYISLPIDDVFVEKATWSKELTQASDQYGRSLRFHNSSSSNTCLRIVSVIFMGTGIGLSGQQTPIAVQTVFEGRDVAPATSPLIALQSLVSTVFLAVIQDIFHSRLMFALHRNVPSVDSVLTVDSSKIVGSMRRIYPNFVDGIIKFHNTASTALRDVFLIATVLGCLTIFGCVFIEWKSVKRKEP</sequence>
<feature type="transmembrane region" description="Helical" evidence="5">
    <location>
        <begin position="177"/>
        <end position="197"/>
    </location>
</feature>
<dbReference type="PANTHER" id="PTHR23501">
    <property type="entry name" value="MAJOR FACILITATOR SUPERFAMILY"/>
    <property type="match status" value="1"/>
</dbReference>
<proteinExistence type="predicted"/>
<keyword evidence="4 5" id="KW-0472">Membrane</keyword>
<organism evidence="6 7">
    <name type="scientific">Colletotrichum higginsianum (strain IMI 349063)</name>
    <name type="common">Crucifer anthracnose fungus</name>
    <dbReference type="NCBI Taxonomy" id="759273"/>
    <lineage>
        <taxon>Eukaryota</taxon>
        <taxon>Fungi</taxon>
        <taxon>Dikarya</taxon>
        <taxon>Ascomycota</taxon>
        <taxon>Pezizomycotina</taxon>
        <taxon>Sordariomycetes</taxon>
        <taxon>Hypocreomycetidae</taxon>
        <taxon>Glomerellales</taxon>
        <taxon>Glomerellaceae</taxon>
        <taxon>Colletotrichum</taxon>
        <taxon>Colletotrichum destructivum species complex</taxon>
    </lineage>
</organism>
<dbReference type="AlphaFoldDB" id="H1W2D2"/>
<dbReference type="VEuPathDB" id="FungiDB:CH63R_13878"/>
<dbReference type="eggNOG" id="KOG0254">
    <property type="taxonomic scope" value="Eukaryota"/>
</dbReference>
<evidence type="ECO:0000256" key="4">
    <source>
        <dbReference type="ARBA" id="ARBA00023136"/>
    </source>
</evidence>
<gene>
    <name evidence="6" type="ORF">CH063_15328</name>
</gene>
<dbReference type="GO" id="GO:0022857">
    <property type="term" value="F:transmembrane transporter activity"/>
    <property type="evidence" value="ECO:0007669"/>
    <property type="project" value="TreeGrafter"/>
</dbReference>
<evidence type="ECO:0000313" key="7">
    <source>
        <dbReference type="Proteomes" id="UP000007174"/>
    </source>
</evidence>
<evidence type="ECO:0000256" key="2">
    <source>
        <dbReference type="ARBA" id="ARBA00022692"/>
    </source>
</evidence>
<dbReference type="GO" id="GO:0005886">
    <property type="term" value="C:plasma membrane"/>
    <property type="evidence" value="ECO:0007669"/>
    <property type="project" value="TreeGrafter"/>
</dbReference>
<keyword evidence="3 5" id="KW-1133">Transmembrane helix</keyword>
<dbReference type="Proteomes" id="UP000007174">
    <property type="component" value="Unassembled WGS sequence"/>
</dbReference>
<keyword evidence="2 5" id="KW-0812">Transmembrane</keyword>
<dbReference type="HOGENOM" id="CLU_1337429_0_0_1"/>
<accession>H1W2D2</accession>
<evidence type="ECO:0000256" key="3">
    <source>
        <dbReference type="ARBA" id="ARBA00022989"/>
    </source>
</evidence>
<evidence type="ECO:0000256" key="5">
    <source>
        <dbReference type="SAM" id="Phobius"/>
    </source>
</evidence>
<dbReference type="EMBL" id="CACQ02008908">
    <property type="protein sequence ID" value="CCF46645.1"/>
    <property type="molecule type" value="Genomic_DNA"/>
</dbReference>
<reference evidence="7" key="1">
    <citation type="journal article" date="2012" name="Nat. Genet.">
        <title>Lifestyle transitions in plant pathogenic Colletotrichum fungi deciphered by genome and transcriptome analyses.</title>
        <authorList>
            <person name="O'Connell R.J."/>
            <person name="Thon M.R."/>
            <person name="Hacquard S."/>
            <person name="Amyotte S.G."/>
            <person name="Kleemann J."/>
            <person name="Torres M.F."/>
            <person name="Damm U."/>
            <person name="Buiate E.A."/>
            <person name="Epstein L."/>
            <person name="Alkan N."/>
            <person name="Altmueller J."/>
            <person name="Alvarado-Balderrama L."/>
            <person name="Bauser C.A."/>
            <person name="Becker C."/>
            <person name="Birren B.W."/>
            <person name="Chen Z."/>
            <person name="Choi J."/>
            <person name="Crouch J.A."/>
            <person name="Duvick J.P."/>
            <person name="Farman M.A."/>
            <person name="Gan P."/>
            <person name="Heiman D."/>
            <person name="Henrissat B."/>
            <person name="Howard R.J."/>
            <person name="Kabbage M."/>
            <person name="Koch C."/>
            <person name="Kracher B."/>
            <person name="Kubo Y."/>
            <person name="Law A.D."/>
            <person name="Lebrun M.-H."/>
            <person name="Lee Y.-H."/>
            <person name="Miyara I."/>
            <person name="Moore N."/>
            <person name="Neumann U."/>
            <person name="Nordstroem K."/>
            <person name="Panaccione D.G."/>
            <person name="Panstruga R."/>
            <person name="Place M."/>
            <person name="Proctor R.H."/>
            <person name="Prusky D."/>
            <person name="Rech G."/>
            <person name="Reinhardt R."/>
            <person name="Rollins J.A."/>
            <person name="Rounsley S."/>
            <person name="Schardl C.L."/>
            <person name="Schwartz D.C."/>
            <person name="Shenoy N."/>
            <person name="Shirasu K."/>
            <person name="Sikhakolli U.R."/>
            <person name="Stueber K."/>
            <person name="Sukno S.A."/>
            <person name="Sweigard J.A."/>
            <person name="Takano Y."/>
            <person name="Takahara H."/>
            <person name="Trail F."/>
            <person name="van der Does H.C."/>
            <person name="Voll L.M."/>
            <person name="Will I."/>
            <person name="Young S."/>
            <person name="Zeng Q."/>
            <person name="Zhang J."/>
            <person name="Zhou S."/>
            <person name="Dickman M.B."/>
            <person name="Schulze-Lefert P."/>
            <person name="Ver Loren van Themaat E."/>
            <person name="Ma L.-J."/>
            <person name="Vaillancourt L.J."/>
        </authorList>
    </citation>
    <scope>NUCLEOTIDE SEQUENCE [LARGE SCALE GENOMIC DNA]</scope>
    <source>
        <strain evidence="7">IMI 349063</strain>
    </source>
</reference>
<comment type="subcellular location">
    <subcellularLocation>
        <location evidence="1">Membrane</location>
        <topology evidence="1">Multi-pass membrane protein</topology>
    </subcellularLocation>
</comment>